<protein>
    <recommendedName>
        <fullName evidence="4">DoxX-like family protein</fullName>
    </recommendedName>
</protein>
<feature type="transmembrane region" description="Helical" evidence="1">
    <location>
        <begin position="103"/>
        <end position="124"/>
    </location>
</feature>
<gene>
    <name evidence="2" type="ORF">GCM10010976_15450</name>
</gene>
<evidence type="ECO:0000313" key="2">
    <source>
        <dbReference type="EMBL" id="GGG44752.1"/>
    </source>
</evidence>
<evidence type="ECO:0008006" key="4">
    <source>
        <dbReference type="Google" id="ProtNLM"/>
    </source>
</evidence>
<feature type="transmembrane region" description="Helical" evidence="1">
    <location>
        <begin position="78"/>
        <end position="97"/>
    </location>
</feature>
<dbReference type="AlphaFoldDB" id="A0A917GG40"/>
<keyword evidence="1" id="KW-1133">Transmembrane helix</keyword>
<comment type="caution">
    <text evidence="2">The sequence shown here is derived from an EMBL/GenBank/DDBJ whole genome shotgun (WGS) entry which is preliminary data.</text>
</comment>
<evidence type="ECO:0000313" key="3">
    <source>
        <dbReference type="Proteomes" id="UP000625976"/>
    </source>
</evidence>
<keyword evidence="1" id="KW-0812">Transmembrane</keyword>
<dbReference type="RefSeq" id="WP_188463532.1">
    <property type="nucleotide sequence ID" value="NZ_BMFQ01000002.1"/>
</dbReference>
<evidence type="ECO:0000256" key="1">
    <source>
        <dbReference type="SAM" id="Phobius"/>
    </source>
</evidence>
<accession>A0A917GG40</accession>
<feature type="transmembrane region" description="Helical" evidence="1">
    <location>
        <begin position="46"/>
        <end position="66"/>
    </location>
</feature>
<organism evidence="2 3">
    <name type="scientific">Bizionia arctica</name>
    <dbReference type="NCBI Taxonomy" id="1495645"/>
    <lineage>
        <taxon>Bacteria</taxon>
        <taxon>Pseudomonadati</taxon>
        <taxon>Bacteroidota</taxon>
        <taxon>Flavobacteriia</taxon>
        <taxon>Flavobacteriales</taxon>
        <taxon>Flavobacteriaceae</taxon>
        <taxon>Bizionia</taxon>
    </lineage>
</organism>
<keyword evidence="1" id="KW-0472">Membrane</keyword>
<keyword evidence="3" id="KW-1185">Reference proteome</keyword>
<name>A0A917GG40_9FLAO</name>
<feature type="transmembrane region" description="Helical" evidence="1">
    <location>
        <begin position="7"/>
        <end position="26"/>
    </location>
</feature>
<dbReference type="EMBL" id="BMFQ01000002">
    <property type="protein sequence ID" value="GGG44752.1"/>
    <property type="molecule type" value="Genomic_DNA"/>
</dbReference>
<reference evidence="2" key="1">
    <citation type="journal article" date="2014" name="Int. J. Syst. Evol. Microbiol.">
        <title>Complete genome sequence of Corynebacterium casei LMG S-19264T (=DSM 44701T), isolated from a smear-ripened cheese.</title>
        <authorList>
            <consortium name="US DOE Joint Genome Institute (JGI-PGF)"/>
            <person name="Walter F."/>
            <person name="Albersmeier A."/>
            <person name="Kalinowski J."/>
            <person name="Ruckert C."/>
        </authorList>
    </citation>
    <scope>NUCLEOTIDE SEQUENCE</scope>
    <source>
        <strain evidence="2">CGMCC 1.12751</strain>
    </source>
</reference>
<reference evidence="2" key="2">
    <citation type="submission" date="2020-09" db="EMBL/GenBank/DDBJ databases">
        <authorList>
            <person name="Sun Q."/>
            <person name="Zhou Y."/>
        </authorList>
    </citation>
    <scope>NUCLEOTIDE SEQUENCE</scope>
    <source>
        <strain evidence="2">CGMCC 1.12751</strain>
    </source>
</reference>
<dbReference type="Proteomes" id="UP000625976">
    <property type="component" value="Unassembled WGS sequence"/>
</dbReference>
<proteinExistence type="predicted"/>
<sequence length="127" mass="14482">MKKIIHLLINLVSILILLFFAIPKILGQAKSVAGFNQFESLLGIDATFFRLFTGFSELAIIILILIYTFIRKKIAGKLAYLFLFVTMITALGIEFFIRPEPVMLLVIIAIVLSLFSIYQLKYILNHE</sequence>